<dbReference type="EMBL" id="CAAHDE010000030">
    <property type="protein sequence ID" value="VGM48734.1"/>
    <property type="molecule type" value="Genomic_DNA"/>
</dbReference>
<dbReference type="GO" id="GO:0004146">
    <property type="term" value="F:dihydrofolate reductase activity"/>
    <property type="evidence" value="ECO:0007669"/>
    <property type="project" value="InterPro"/>
</dbReference>
<dbReference type="InterPro" id="IPR024072">
    <property type="entry name" value="DHFR-like_dom_sf"/>
</dbReference>
<proteinExistence type="predicted"/>
<evidence type="ECO:0000259" key="1">
    <source>
        <dbReference type="PROSITE" id="PS51330"/>
    </source>
</evidence>
<sequence length="78" mass="9053">MQLDGPVWVIGGAQIYSLFLPHVEELWLSHMGVDVPDSDAHFPRQMMRNLGFFPVLTAHTQRGTEDEPGFKQIVYRRW</sequence>
<reference evidence="2" key="1">
    <citation type="submission" date="2019-03" db="EMBL/GenBank/DDBJ databases">
        <authorList>
            <consortium name="Pathogen Informatics"/>
        </authorList>
    </citation>
    <scope>NUCLEOTIDE SEQUENCE</scope>
    <source>
        <strain evidence="2">5012STDY7626356</strain>
    </source>
</reference>
<evidence type="ECO:0000313" key="2">
    <source>
        <dbReference type="EMBL" id="VGM48734.1"/>
    </source>
</evidence>
<feature type="domain" description="DHFR" evidence="1">
    <location>
        <begin position="1"/>
        <end position="78"/>
    </location>
</feature>
<dbReference type="SUPFAM" id="SSF53597">
    <property type="entry name" value="Dihydrofolate reductase-like"/>
    <property type="match status" value="1"/>
</dbReference>
<dbReference type="GO" id="GO:0046654">
    <property type="term" value="P:tetrahydrofolate biosynthetic process"/>
    <property type="evidence" value="ECO:0007669"/>
    <property type="project" value="InterPro"/>
</dbReference>
<dbReference type="Gene3D" id="3.40.430.10">
    <property type="entry name" value="Dihydrofolate Reductase, subunit A"/>
    <property type="match status" value="1"/>
</dbReference>
<dbReference type="Pfam" id="PF00186">
    <property type="entry name" value="DHFR_1"/>
    <property type="match status" value="1"/>
</dbReference>
<organism evidence="2">
    <name type="scientific">Klebsiella pneumoniae</name>
    <dbReference type="NCBI Taxonomy" id="573"/>
    <lineage>
        <taxon>Bacteria</taxon>
        <taxon>Pseudomonadati</taxon>
        <taxon>Pseudomonadota</taxon>
        <taxon>Gammaproteobacteria</taxon>
        <taxon>Enterobacterales</taxon>
        <taxon>Enterobacteriaceae</taxon>
        <taxon>Klebsiella/Raoultella group</taxon>
        <taxon>Klebsiella</taxon>
        <taxon>Klebsiella pneumoniae complex</taxon>
    </lineage>
</organism>
<accession>A0A486VDX7</accession>
<dbReference type="AlphaFoldDB" id="A0A486VDX7"/>
<protein>
    <submittedName>
        <fullName evidence="2">Putative dihydrofolate reductase</fullName>
    </submittedName>
</protein>
<dbReference type="PROSITE" id="PS51330">
    <property type="entry name" value="DHFR_2"/>
    <property type="match status" value="1"/>
</dbReference>
<gene>
    <name evidence="2" type="ORF">SAMEA4873557_05102</name>
</gene>
<dbReference type="InterPro" id="IPR001796">
    <property type="entry name" value="DHFR_dom"/>
</dbReference>
<name>A0A486VDX7_KLEPN</name>